<gene>
    <name evidence="3" type="ORF">DFP72DRAFT_1168728</name>
</gene>
<comment type="caution">
    <text evidence="3">The sequence shown here is derived from an EMBL/GenBank/DDBJ whole genome shotgun (WGS) entry which is preliminary data.</text>
</comment>
<proteinExistence type="predicted"/>
<keyword evidence="2" id="KW-0812">Transmembrane</keyword>
<evidence type="ECO:0000256" key="2">
    <source>
        <dbReference type="SAM" id="Phobius"/>
    </source>
</evidence>
<sequence>MQKQTTKLPARSSMYTVPAGGGKPERKFPFPISTLKDRALSTVEKKKSPLKSTAPHGNDAFISYWSSLRAVAVHLGSTALYVCSALIPVLETVPTFYRVDNRVWFGKGTGWVLSFYGIIDLLSVPFYIELMFGQDASFLPRFSILSMFRGLQSPRPPPLRCDHTIQPYTHTEPVAPRVPPFCSFATISTALITLSYIVPSSYPRPDLPASLHSSTDTSPNGTWDGAMDTVINSDDDPTQLVFVSAAAAAAWFDRNFVYGEIPVPVSRAVDYPAGACGGEGFDPCLDA</sequence>
<evidence type="ECO:0000313" key="4">
    <source>
        <dbReference type="Proteomes" id="UP000521943"/>
    </source>
</evidence>
<organism evidence="3 4">
    <name type="scientific">Ephemerocybe angulata</name>
    <dbReference type="NCBI Taxonomy" id="980116"/>
    <lineage>
        <taxon>Eukaryota</taxon>
        <taxon>Fungi</taxon>
        <taxon>Dikarya</taxon>
        <taxon>Basidiomycota</taxon>
        <taxon>Agaricomycotina</taxon>
        <taxon>Agaricomycetes</taxon>
        <taxon>Agaricomycetidae</taxon>
        <taxon>Agaricales</taxon>
        <taxon>Agaricineae</taxon>
        <taxon>Psathyrellaceae</taxon>
        <taxon>Ephemerocybe</taxon>
    </lineage>
</organism>
<feature type="region of interest" description="Disordered" evidence="1">
    <location>
        <begin position="1"/>
        <end position="28"/>
    </location>
</feature>
<dbReference type="OrthoDB" id="415460at2759"/>
<dbReference type="Proteomes" id="UP000521943">
    <property type="component" value="Unassembled WGS sequence"/>
</dbReference>
<accession>A0A8H6M8N3</accession>
<keyword evidence="2" id="KW-1133">Transmembrane helix</keyword>
<dbReference type="AlphaFoldDB" id="A0A8H6M8N3"/>
<reference evidence="3 4" key="1">
    <citation type="submission" date="2020-07" db="EMBL/GenBank/DDBJ databases">
        <title>Comparative genomics of pyrophilous fungi reveals a link between fire events and developmental genes.</title>
        <authorList>
            <consortium name="DOE Joint Genome Institute"/>
            <person name="Steindorff A.S."/>
            <person name="Carver A."/>
            <person name="Calhoun S."/>
            <person name="Stillman K."/>
            <person name="Liu H."/>
            <person name="Lipzen A."/>
            <person name="Pangilinan J."/>
            <person name="Labutti K."/>
            <person name="Bruns T.D."/>
            <person name="Grigoriev I.V."/>
        </authorList>
    </citation>
    <scope>NUCLEOTIDE SEQUENCE [LARGE SCALE GENOMIC DNA]</scope>
    <source>
        <strain evidence="3 4">CBS 144469</strain>
    </source>
</reference>
<protein>
    <submittedName>
        <fullName evidence="3">Uncharacterized protein</fullName>
    </submittedName>
</protein>
<keyword evidence="2" id="KW-0472">Membrane</keyword>
<keyword evidence="4" id="KW-1185">Reference proteome</keyword>
<dbReference type="EMBL" id="JACGCI010000024">
    <property type="protein sequence ID" value="KAF6757039.1"/>
    <property type="molecule type" value="Genomic_DNA"/>
</dbReference>
<name>A0A8H6M8N3_9AGAR</name>
<evidence type="ECO:0000313" key="3">
    <source>
        <dbReference type="EMBL" id="KAF6757039.1"/>
    </source>
</evidence>
<feature type="transmembrane region" description="Helical" evidence="2">
    <location>
        <begin position="71"/>
        <end position="90"/>
    </location>
</feature>
<evidence type="ECO:0000256" key="1">
    <source>
        <dbReference type="SAM" id="MobiDB-lite"/>
    </source>
</evidence>
<feature type="transmembrane region" description="Helical" evidence="2">
    <location>
        <begin position="110"/>
        <end position="132"/>
    </location>
</feature>